<reference evidence="2 3" key="1">
    <citation type="submission" date="2018-12" db="EMBL/GenBank/DDBJ databases">
        <authorList>
            <consortium name="Pathogen Informatics"/>
        </authorList>
    </citation>
    <scope>NUCLEOTIDE SEQUENCE [LARGE SCALE GENOMIC DNA]</scope>
    <source>
        <strain evidence="2 3">NCTC13071</strain>
    </source>
</reference>
<dbReference type="AlphaFoldDB" id="A0A3S4X256"/>
<evidence type="ECO:0000313" key="2">
    <source>
        <dbReference type="EMBL" id="VEH15435.1"/>
    </source>
</evidence>
<sequence length="103" mass="11387">MAKSLLKIFFFAIFFWVSPVAFGATENMNAMDIPGAHEIEITISQTTLRVTGGAGQVLYIYNVAGVCVMTLRVDSNDKRFDLNLAKGCYIVKVGRTVRKVSIH</sequence>
<evidence type="ECO:0008006" key="4">
    <source>
        <dbReference type="Google" id="ProtNLM"/>
    </source>
</evidence>
<feature type="signal peptide" evidence="1">
    <location>
        <begin position="1"/>
        <end position="23"/>
    </location>
</feature>
<proteinExistence type="predicted"/>
<dbReference type="GeneID" id="85012262"/>
<evidence type="ECO:0000313" key="3">
    <source>
        <dbReference type="Proteomes" id="UP000274578"/>
    </source>
</evidence>
<name>A0A3S4X256_9BACT</name>
<feature type="chain" id="PRO_5018602846" description="Por secretion system C-terminal sorting domain" evidence="1">
    <location>
        <begin position="24"/>
        <end position="103"/>
    </location>
</feature>
<dbReference type="KEGG" id="poc:NCTC13071_01436"/>
<protein>
    <recommendedName>
        <fullName evidence="4">Por secretion system C-terminal sorting domain</fullName>
    </recommendedName>
</protein>
<keyword evidence="1" id="KW-0732">Signal</keyword>
<dbReference type="EMBL" id="LR134384">
    <property type="protein sequence ID" value="VEH15435.1"/>
    <property type="molecule type" value="Genomic_DNA"/>
</dbReference>
<gene>
    <name evidence="2" type="ORF">NCTC13071_01436</name>
</gene>
<organism evidence="2 3">
    <name type="scientific">Segatella oris</name>
    <dbReference type="NCBI Taxonomy" id="28135"/>
    <lineage>
        <taxon>Bacteria</taxon>
        <taxon>Pseudomonadati</taxon>
        <taxon>Bacteroidota</taxon>
        <taxon>Bacteroidia</taxon>
        <taxon>Bacteroidales</taxon>
        <taxon>Prevotellaceae</taxon>
        <taxon>Segatella</taxon>
    </lineage>
</organism>
<evidence type="ECO:0000256" key="1">
    <source>
        <dbReference type="SAM" id="SignalP"/>
    </source>
</evidence>
<dbReference type="RefSeq" id="WP_004375161.1">
    <property type="nucleotide sequence ID" value="NZ_CAUQRS010000001.1"/>
</dbReference>
<dbReference type="Proteomes" id="UP000274578">
    <property type="component" value="Chromosome 1"/>
</dbReference>
<accession>A0A3S4X256</accession>